<feature type="region of interest" description="Disordered" evidence="1">
    <location>
        <begin position="76"/>
        <end position="101"/>
    </location>
</feature>
<organism evidence="2 3">
    <name type="scientific">Roseimaritima ulvae</name>
    <dbReference type="NCBI Taxonomy" id="980254"/>
    <lineage>
        <taxon>Bacteria</taxon>
        <taxon>Pseudomonadati</taxon>
        <taxon>Planctomycetota</taxon>
        <taxon>Planctomycetia</taxon>
        <taxon>Pirellulales</taxon>
        <taxon>Pirellulaceae</taxon>
        <taxon>Roseimaritima</taxon>
    </lineage>
</organism>
<gene>
    <name evidence="2" type="ORF">UC8_26010</name>
</gene>
<dbReference type="KEGG" id="rul:UC8_26010"/>
<dbReference type="Proteomes" id="UP000325286">
    <property type="component" value="Chromosome"/>
</dbReference>
<protein>
    <submittedName>
        <fullName evidence="2">Uncharacterized protein</fullName>
    </submittedName>
</protein>
<name>A0A5B9QU69_9BACT</name>
<dbReference type="RefSeq" id="WP_068139886.1">
    <property type="nucleotide sequence ID" value="NZ_CP042914.1"/>
</dbReference>
<evidence type="ECO:0000313" key="3">
    <source>
        <dbReference type="Proteomes" id="UP000325286"/>
    </source>
</evidence>
<proteinExistence type="predicted"/>
<accession>A0A5B9QU69</accession>
<evidence type="ECO:0000256" key="1">
    <source>
        <dbReference type="SAM" id="MobiDB-lite"/>
    </source>
</evidence>
<dbReference type="EMBL" id="CP042914">
    <property type="protein sequence ID" value="QEG40586.1"/>
    <property type="molecule type" value="Genomic_DNA"/>
</dbReference>
<keyword evidence="3" id="KW-1185">Reference proteome</keyword>
<reference evidence="2 3" key="1">
    <citation type="submission" date="2019-08" db="EMBL/GenBank/DDBJ databases">
        <title>Deep-cultivation of Planctomycetes and their phenomic and genomic characterization uncovers novel biology.</title>
        <authorList>
            <person name="Wiegand S."/>
            <person name="Jogler M."/>
            <person name="Boedeker C."/>
            <person name="Pinto D."/>
            <person name="Vollmers J."/>
            <person name="Rivas-Marin E."/>
            <person name="Kohn T."/>
            <person name="Peeters S.H."/>
            <person name="Heuer A."/>
            <person name="Rast P."/>
            <person name="Oberbeckmann S."/>
            <person name="Bunk B."/>
            <person name="Jeske O."/>
            <person name="Meyerdierks A."/>
            <person name="Storesund J.E."/>
            <person name="Kallscheuer N."/>
            <person name="Luecker S."/>
            <person name="Lage O.M."/>
            <person name="Pohl T."/>
            <person name="Merkel B.J."/>
            <person name="Hornburger P."/>
            <person name="Mueller R.-W."/>
            <person name="Bruemmer F."/>
            <person name="Labrenz M."/>
            <person name="Spormann A.M."/>
            <person name="Op den Camp H."/>
            <person name="Overmann J."/>
            <person name="Amann R."/>
            <person name="Jetten M.S.M."/>
            <person name="Mascher T."/>
            <person name="Medema M.H."/>
            <person name="Devos D.P."/>
            <person name="Kaster A.-K."/>
            <person name="Ovreas L."/>
            <person name="Rohde M."/>
            <person name="Galperin M.Y."/>
            <person name="Jogler C."/>
        </authorList>
    </citation>
    <scope>NUCLEOTIDE SEQUENCE [LARGE SCALE GENOMIC DNA]</scope>
    <source>
        <strain evidence="2 3">UC8</strain>
    </source>
</reference>
<sequence length="101" mass="10755">MISGSETILSILPGSSEDVRTVVALCQRGADSAVEMRQESFSQAVGWFVQSRIELTGEQVAGLRQTLGLVSGRVRRPRPASVENSQPATLAFPSPQRAATA</sequence>
<evidence type="ECO:0000313" key="2">
    <source>
        <dbReference type="EMBL" id="QEG40586.1"/>
    </source>
</evidence>
<dbReference type="OrthoDB" id="289070at2"/>
<dbReference type="AlphaFoldDB" id="A0A5B9QU69"/>